<dbReference type="PROSITE" id="PS50294">
    <property type="entry name" value="WD_REPEATS_REGION"/>
    <property type="match status" value="1"/>
</dbReference>
<sequence length="461" mass="52807">MIFGGRRPRSPQLAEAIFGSPPNPFRRQRESFGFQFGEQRRIPREAQPQLNQQTFLENMDPKVQEQQEQLNPQERNEDEIGLLRNDNQRLQRRDSDGFDFDTNPFGFNLRRNMQRNPFSFGQETVPIHHLENALNEKKKFLIIPEPTTSQHWQLKDMLQYPEEDHRIFFTRESMVKSYDFSSQATETVMELSYAPTSLAVGQGFLATGSSDSKLTVRNLATKDQIFHSNIGGSINNGLHISNAFRGQLSIFVANNDETIKVFRLTQSSVQLVHTTNFNVAVNQMSLSYDGKTLVAVTDSHDVFLVDPQQEYTILNTLKGPQDANFSVSWSPDSNYFAVGSQDGCCYIWDIRNFNKVFSIIEFHRQNLRDPSPIRNVKFSKEYDLLLMSEDSDWFSVIDSRSFDARESVHFISGGLSDIKITGGCWSPDSENLFLSTSNEIVKLTVDSVMRRSFPFGDINLN</sequence>
<gene>
    <name evidence="3" type="ORF">M0811_07514</name>
</gene>
<dbReference type="InterPro" id="IPR015943">
    <property type="entry name" value="WD40/YVTN_repeat-like_dom_sf"/>
</dbReference>
<dbReference type="SUPFAM" id="SSF50978">
    <property type="entry name" value="WD40 repeat-like"/>
    <property type="match status" value="1"/>
</dbReference>
<evidence type="ECO:0000256" key="1">
    <source>
        <dbReference type="PROSITE-ProRule" id="PRU00221"/>
    </source>
</evidence>
<dbReference type="InterPro" id="IPR001680">
    <property type="entry name" value="WD40_rpt"/>
</dbReference>
<dbReference type="OMA" id="NMNHASV"/>
<protein>
    <recommendedName>
        <fullName evidence="5">DUF2415 domain-containing protein</fullName>
    </recommendedName>
</protein>
<dbReference type="PANTHER" id="PTHR43991:SF9">
    <property type="entry name" value="DUF2415 DOMAIN-CONTAINING PROTEIN"/>
    <property type="match status" value="1"/>
</dbReference>
<proteinExistence type="predicted"/>
<dbReference type="EMBL" id="JAPDFW010000066">
    <property type="protein sequence ID" value="KAJ5075163.1"/>
    <property type="molecule type" value="Genomic_DNA"/>
</dbReference>
<evidence type="ECO:0008006" key="5">
    <source>
        <dbReference type="Google" id="ProtNLM"/>
    </source>
</evidence>
<keyword evidence="1" id="KW-0853">WD repeat</keyword>
<evidence type="ECO:0000313" key="3">
    <source>
        <dbReference type="EMBL" id="KAJ5075163.1"/>
    </source>
</evidence>
<name>A0A9Q0RD20_ANAIG</name>
<comment type="caution">
    <text evidence="3">The sequence shown here is derived from an EMBL/GenBank/DDBJ whole genome shotgun (WGS) entry which is preliminary data.</text>
</comment>
<keyword evidence="4" id="KW-1185">Reference proteome</keyword>
<dbReference type="AlphaFoldDB" id="A0A9Q0RD20"/>
<organism evidence="3 4">
    <name type="scientific">Anaeramoeba ignava</name>
    <name type="common">Anaerobic marine amoeba</name>
    <dbReference type="NCBI Taxonomy" id="1746090"/>
    <lineage>
        <taxon>Eukaryota</taxon>
        <taxon>Metamonada</taxon>
        <taxon>Anaeramoebidae</taxon>
        <taxon>Anaeramoeba</taxon>
    </lineage>
</organism>
<dbReference type="PROSITE" id="PS50082">
    <property type="entry name" value="WD_REPEATS_2"/>
    <property type="match status" value="1"/>
</dbReference>
<dbReference type="Pfam" id="PF00400">
    <property type="entry name" value="WD40"/>
    <property type="match status" value="1"/>
</dbReference>
<feature type="region of interest" description="Disordered" evidence="2">
    <location>
        <begin position="61"/>
        <end position="83"/>
    </location>
</feature>
<accession>A0A9Q0RD20</accession>
<dbReference type="OrthoDB" id="64353at2759"/>
<dbReference type="PANTHER" id="PTHR43991">
    <property type="entry name" value="WD REPEAT PROTEIN (AFU_ORTHOLOGUE AFUA_8G05640)-RELATED"/>
    <property type="match status" value="1"/>
</dbReference>
<dbReference type="Gene3D" id="2.130.10.10">
    <property type="entry name" value="YVTN repeat-like/Quinoprotein amine dehydrogenase"/>
    <property type="match status" value="1"/>
</dbReference>
<evidence type="ECO:0000313" key="4">
    <source>
        <dbReference type="Proteomes" id="UP001149090"/>
    </source>
</evidence>
<dbReference type="Proteomes" id="UP001149090">
    <property type="component" value="Unassembled WGS sequence"/>
</dbReference>
<feature type="repeat" description="WD" evidence="1">
    <location>
        <begin position="317"/>
        <end position="358"/>
    </location>
</feature>
<dbReference type="SMART" id="SM00320">
    <property type="entry name" value="WD40"/>
    <property type="match status" value="4"/>
</dbReference>
<evidence type="ECO:0000256" key="2">
    <source>
        <dbReference type="SAM" id="MobiDB-lite"/>
    </source>
</evidence>
<reference evidence="3" key="1">
    <citation type="submission" date="2022-10" db="EMBL/GenBank/DDBJ databases">
        <title>Novel sulphate-reducing endosymbionts in the free-living metamonad Anaeramoeba.</title>
        <authorList>
            <person name="Jerlstrom-Hultqvist J."/>
            <person name="Cepicka I."/>
            <person name="Gallot-Lavallee L."/>
            <person name="Salas-Leiva D."/>
            <person name="Curtis B.A."/>
            <person name="Zahonova K."/>
            <person name="Pipaliya S."/>
            <person name="Dacks J."/>
            <person name="Roger A.J."/>
        </authorList>
    </citation>
    <scope>NUCLEOTIDE SEQUENCE</scope>
    <source>
        <strain evidence="3">BMAN</strain>
    </source>
</reference>
<dbReference type="InterPro" id="IPR036322">
    <property type="entry name" value="WD40_repeat_dom_sf"/>
</dbReference>